<dbReference type="Proteomes" id="UP001241571">
    <property type="component" value="Unassembled WGS sequence"/>
</dbReference>
<dbReference type="AlphaFoldDB" id="A0A1L8U2W4"/>
<reference evidence="4 5" key="1">
    <citation type="submission" date="2018-06" db="EMBL/GenBank/DDBJ databases">
        <authorList>
            <consortium name="Pathogen Informatics"/>
            <person name="Doyle S."/>
        </authorList>
    </citation>
    <scope>NUCLEOTIDE SEQUENCE [LARGE SCALE GENOMIC DNA]</scope>
    <source>
        <strain evidence="4 5">NCTC12360</strain>
    </source>
</reference>
<organism evidence="4 5">
    <name type="scientific">Enterococcus gallinarum</name>
    <dbReference type="NCBI Taxonomy" id="1353"/>
    <lineage>
        <taxon>Bacteria</taxon>
        <taxon>Bacillati</taxon>
        <taxon>Bacillota</taxon>
        <taxon>Bacilli</taxon>
        <taxon>Lactobacillales</taxon>
        <taxon>Enterococcaceae</taxon>
        <taxon>Enterococcus</taxon>
    </lineage>
</organism>
<gene>
    <name evidence="4" type="primary">immR_2</name>
    <name evidence="2" type="ORF">HWH42_01360</name>
    <name evidence="4" type="ORF">NCTC12360_01806</name>
    <name evidence="3" type="ORF">QRX88_10075</name>
</gene>
<accession>A0A1L8U2W4</accession>
<dbReference type="InterPro" id="IPR010982">
    <property type="entry name" value="Lambda_DNA-bd_dom_sf"/>
</dbReference>
<dbReference type="SUPFAM" id="SSF47413">
    <property type="entry name" value="lambda repressor-like DNA-binding domains"/>
    <property type="match status" value="1"/>
</dbReference>
<reference evidence="2 6" key="2">
    <citation type="submission" date="2020-06" db="EMBL/GenBank/DDBJ databases">
        <title>Crossreactivity between MHC class I-restricted antigens from cancer cells and an enterococcal bacteriophage.</title>
        <authorList>
            <person name="Fluckiger A."/>
            <person name="Daillere R."/>
            <person name="Sassi M."/>
            <person name="Cattoir V."/>
            <person name="Kroemer G."/>
            <person name="Zitvogel L."/>
        </authorList>
    </citation>
    <scope>NUCLEOTIDE SEQUENCE [LARGE SCALE GENOMIC DNA]</scope>
    <source>
        <strain evidence="2 6">EG4</strain>
    </source>
</reference>
<dbReference type="GeneID" id="93225337"/>
<dbReference type="EMBL" id="UFYW01000001">
    <property type="protein sequence ID" value="STD83342.1"/>
    <property type="molecule type" value="Genomic_DNA"/>
</dbReference>
<evidence type="ECO:0000313" key="3">
    <source>
        <dbReference type="EMBL" id="MDL4936062.1"/>
    </source>
</evidence>
<sequence length="83" mass="9681">MTLEEAFLLDTLRCRFKFLREGQALTQKEVSQQIDVSLEDYLDYEAGDRLPDVMTILHLAAFYDVSVDYILGQTEIMQRYPLS</sequence>
<dbReference type="EMBL" id="JABXJK010000005">
    <property type="protein sequence ID" value="MBA0971252.1"/>
    <property type="molecule type" value="Genomic_DNA"/>
</dbReference>
<dbReference type="Pfam" id="PF12844">
    <property type="entry name" value="HTH_19"/>
    <property type="match status" value="1"/>
</dbReference>
<dbReference type="Proteomes" id="UP000254807">
    <property type="component" value="Unassembled WGS sequence"/>
</dbReference>
<name>A0A1L8U2W4_ENTGA</name>
<dbReference type="PROSITE" id="PS50943">
    <property type="entry name" value="HTH_CROC1"/>
    <property type="match status" value="1"/>
</dbReference>
<evidence type="ECO:0000313" key="6">
    <source>
        <dbReference type="Proteomes" id="UP000571857"/>
    </source>
</evidence>
<dbReference type="GO" id="GO:0003677">
    <property type="term" value="F:DNA binding"/>
    <property type="evidence" value="ECO:0007669"/>
    <property type="project" value="InterPro"/>
</dbReference>
<dbReference type="EMBL" id="JASUBT010000006">
    <property type="protein sequence ID" value="MDL4936062.1"/>
    <property type="molecule type" value="Genomic_DNA"/>
</dbReference>
<proteinExistence type="predicted"/>
<dbReference type="InterPro" id="IPR001387">
    <property type="entry name" value="Cro/C1-type_HTH"/>
</dbReference>
<evidence type="ECO:0000259" key="1">
    <source>
        <dbReference type="PROSITE" id="PS50943"/>
    </source>
</evidence>
<protein>
    <submittedName>
        <fullName evidence="2">Helix-turn-helix transcriptional regulator</fullName>
    </submittedName>
    <submittedName>
        <fullName evidence="4">Toxin-antitoxin system, antitoxin component, Xre domain protein</fullName>
    </submittedName>
</protein>
<evidence type="ECO:0000313" key="7">
    <source>
        <dbReference type="Proteomes" id="UP001241571"/>
    </source>
</evidence>
<reference evidence="3 7" key="3">
    <citation type="submission" date="2023-06" db="EMBL/GenBank/DDBJ databases">
        <title>Acute promotion of culturable opportunistic pathogens and persistent increase of antibiotic resistance following antibiotic exposure in mouse gut microbiota.</title>
        <authorList>
            <person name="Li L."/>
            <person name="Wang B."/>
            <person name="Sun Y."/>
            <person name="Wang M."/>
            <person name="Xu H."/>
        </authorList>
    </citation>
    <scope>NUCLEOTIDE SEQUENCE [LARGE SCALE GENOMIC DNA]</scope>
    <source>
        <strain evidence="3 7">CRI2_2</strain>
    </source>
</reference>
<evidence type="ECO:0000313" key="2">
    <source>
        <dbReference type="EMBL" id="MBA0971252.1"/>
    </source>
</evidence>
<dbReference type="CDD" id="cd00093">
    <property type="entry name" value="HTH_XRE"/>
    <property type="match status" value="1"/>
</dbReference>
<evidence type="ECO:0000313" key="5">
    <source>
        <dbReference type="Proteomes" id="UP000254807"/>
    </source>
</evidence>
<dbReference type="OrthoDB" id="8115576at2"/>
<dbReference type="RefSeq" id="WP_060813628.1">
    <property type="nucleotide sequence ID" value="NZ_BSYC01000002.1"/>
</dbReference>
<dbReference type="Proteomes" id="UP000571857">
    <property type="component" value="Unassembled WGS sequence"/>
</dbReference>
<feature type="domain" description="HTH cro/C1-type" evidence="1">
    <location>
        <begin position="16"/>
        <end position="70"/>
    </location>
</feature>
<dbReference type="SMART" id="SM00530">
    <property type="entry name" value="HTH_XRE"/>
    <property type="match status" value="1"/>
</dbReference>
<keyword evidence="5" id="KW-1185">Reference proteome</keyword>
<evidence type="ECO:0000313" key="4">
    <source>
        <dbReference type="EMBL" id="STD83342.1"/>
    </source>
</evidence>
<dbReference type="Gene3D" id="1.10.260.40">
    <property type="entry name" value="lambda repressor-like DNA-binding domains"/>
    <property type="match status" value="1"/>
</dbReference>